<name>A0ABT4Q3S7_9BACL</name>
<dbReference type="EMBL" id="JAQAGZ010000002">
    <property type="protein sequence ID" value="MCZ8511526.1"/>
    <property type="molecule type" value="Genomic_DNA"/>
</dbReference>
<dbReference type="Proteomes" id="UP001527882">
    <property type="component" value="Unassembled WGS sequence"/>
</dbReference>
<gene>
    <name evidence="2" type="ORF">O9H85_03565</name>
</gene>
<comment type="caution">
    <text evidence="2">The sequence shown here is derived from an EMBL/GenBank/DDBJ whole genome shotgun (WGS) entry which is preliminary data.</text>
</comment>
<proteinExistence type="predicted"/>
<organism evidence="2 3">
    <name type="scientific">Paenibacillus gyeongsangnamensis</name>
    <dbReference type="NCBI Taxonomy" id="3388067"/>
    <lineage>
        <taxon>Bacteria</taxon>
        <taxon>Bacillati</taxon>
        <taxon>Bacillota</taxon>
        <taxon>Bacilli</taxon>
        <taxon>Bacillales</taxon>
        <taxon>Paenibacillaceae</taxon>
        <taxon>Paenibacillus</taxon>
    </lineage>
</organism>
<dbReference type="InterPro" id="IPR050490">
    <property type="entry name" value="Bact_solute-bd_prot1"/>
</dbReference>
<evidence type="ECO:0000313" key="3">
    <source>
        <dbReference type="Proteomes" id="UP001527882"/>
    </source>
</evidence>
<feature type="chain" id="PRO_5045997969" evidence="1">
    <location>
        <begin position="28"/>
        <end position="450"/>
    </location>
</feature>
<protein>
    <submittedName>
        <fullName evidence="2">ABC transporter substrate-binding protein</fullName>
    </submittedName>
</protein>
<feature type="signal peptide" evidence="1">
    <location>
        <begin position="1"/>
        <end position="27"/>
    </location>
</feature>
<dbReference type="InterPro" id="IPR006059">
    <property type="entry name" value="SBP"/>
</dbReference>
<reference evidence="2 3" key="1">
    <citation type="submission" date="2022-12" db="EMBL/GenBank/DDBJ databases">
        <title>Draft genome sequence of Paenibacillus sp. dW9.</title>
        <authorList>
            <person name="Choi E.-W."/>
            <person name="Kim D.-U."/>
        </authorList>
    </citation>
    <scope>NUCLEOTIDE SEQUENCE [LARGE SCALE GENOMIC DNA]</scope>
    <source>
        <strain evidence="3">dW9</strain>
    </source>
</reference>
<keyword evidence="3" id="KW-1185">Reference proteome</keyword>
<evidence type="ECO:0000313" key="2">
    <source>
        <dbReference type="EMBL" id="MCZ8511526.1"/>
    </source>
</evidence>
<sequence>MKKNMFKMAGISVLATSMLAGCSNGGAATGTQPEAQKGTETAQKVNLKFYYPVAVAGPLTKVMDAYVKSFNDSHPNINVEAVYSGDYNQTITKVQAAVKSGDMPDVAVLSATDVLRLQDIKAIVPLESYVKNDKDGDAYINDFFPGLLSEAKMGQGDHLWAIPYQRSTPLLYFNKEAFKEAGLDPNKAPANWEEFSAYAKKLTKKDASGQVTQWGGMIVENDTWIFQALMMQGMNGDKQVGNQDGTQVKYNTDATKNAINYLLKLAKEDKVIPEKLANGGTLPADFVAGKAAMIYNSSGSLAFIRDNAKFDFGTAFLPAGQQYAVASGGGNLYMFKTNDAKQKATWEFIRWMTSPEQAAKWSTDSGYVATRKSSYNVPTFQEYLAKFPQAAVPKDQLQYAGAWLTTHNNADVGKAMQDSIDSVFTAGTPVDQSLADAQSKIDAALKPFKK</sequence>
<accession>A0ABT4Q3S7</accession>
<keyword evidence="1" id="KW-0732">Signal</keyword>
<dbReference type="Gene3D" id="3.40.190.10">
    <property type="entry name" value="Periplasmic binding protein-like II"/>
    <property type="match status" value="2"/>
</dbReference>
<dbReference type="PANTHER" id="PTHR43649">
    <property type="entry name" value="ARABINOSE-BINDING PROTEIN-RELATED"/>
    <property type="match status" value="1"/>
</dbReference>
<dbReference type="SUPFAM" id="SSF53850">
    <property type="entry name" value="Periplasmic binding protein-like II"/>
    <property type="match status" value="1"/>
</dbReference>
<dbReference type="CDD" id="cd14748">
    <property type="entry name" value="PBP2_UgpB"/>
    <property type="match status" value="1"/>
</dbReference>
<dbReference type="PROSITE" id="PS51257">
    <property type="entry name" value="PROKAR_LIPOPROTEIN"/>
    <property type="match status" value="1"/>
</dbReference>
<dbReference type="RefSeq" id="WP_269879924.1">
    <property type="nucleotide sequence ID" value="NZ_JAQAGZ010000002.1"/>
</dbReference>
<dbReference type="PANTHER" id="PTHR43649:SF30">
    <property type="entry name" value="ABC TRANSPORTER SUBSTRATE-BINDING PROTEIN"/>
    <property type="match status" value="1"/>
</dbReference>
<dbReference type="Pfam" id="PF13416">
    <property type="entry name" value="SBP_bac_8"/>
    <property type="match status" value="1"/>
</dbReference>
<evidence type="ECO:0000256" key="1">
    <source>
        <dbReference type="SAM" id="SignalP"/>
    </source>
</evidence>